<evidence type="ECO:0000313" key="8">
    <source>
        <dbReference type="Proteomes" id="UP000008366"/>
    </source>
</evidence>
<evidence type="ECO:0000256" key="1">
    <source>
        <dbReference type="ARBA" id="ARBA00022723"/>
    </source>
</evidence>
<dbReference type="Gene3D" id="1.20.120.910">
    <property type="entry name" value="DksA, coiled-coil domain"/>
    <property type="match status" value="1"/>
</dbReference>
<feature type="zinc finger region" description="dksA C4-type" evidence="4">
    <location>
        <begin position="88"/>
        <end position="112"/>
    </location>
</feature>
<keyword evidence="8" id="KW-1185">Reference proteome</keyword>
<dbReference type="PROSITE" id="PS51128">
    <property type="entry name" value="ZF_DKSA_2"/>
    <property type="match status" value="1"/>
</dbReference>
<keyword evidence="2" id="KW-0863">Zinc-finger</keyword>
<dbReference type="GO" id="GO:0008270">
    <property type="term" value="F:zinc ion binding"/>
    <property type="evidence" value="ECO:0007669"/>
    <property type="project" value="UniProtKB-KW"/>
</dbReference>
<evidence type="ECO:0000259" key="6">
    <source>
        <dbReference type="Pfam" id="PF01258"/>
    </source>
</evidence>
<dbReference type="EMBL" id="BAHD01000033">
    <property type="protein sequence ID" value="GAB96247.1"/>
    <property type="molecule type" value="Genomic_DNA"/>
</dbReference>
<dbReference type="Pfam" id="PF01258">
    <property type="entry name" value="zf-dskA_traR"/>
    <property type="match status" value="1"/>
</dbReference>
<proteinExistence type="predicted"/>
<name>K6WVY0_9MICO</name>
<keyword evidence="3" id="KW-0862">Zinc</keyword>
<dbReference type="RefSeq" id="WP_006592779.1">
    <property type="nucleotide sequence ID" value="NZ_BAHD01000033.1"/>
</dbReference>
<dbReference type="SUPFAM" id="SSF57716">
    <property type="entry name" value="Glucocorticoid receptor-like (DNA-binding domain)"/>
    <property type="match status" value="1"/>
</dbReference>
<feature type="region of interest" description="Disordered" evidence="5">
    <location>
        <begin position="31"/>
        <end position="53"/>
    </location>
</feature>
<dbReference type="Proteomes" id="UP000008366">
    <property type="component" value="Unassembled WGS sequence"/>
</dbReference>
<gene>
    <name evidence="7" type="ORF">KILIM_033_00670</name>
</gene>
<evidence type="ECO:0000256" key="4">
    <source>
        <dbReference type="PROSITE-ProRule" id="PRU00510"/>
    </source>
</evidence>
<evidence type="ECO:0000256" key="5">
    <source>
        <dbReference type="SAM" id="MobiDB-lite"/>
    </source>
</evidence>
<feature type="domain" description="Zinc finger DksA/TraR C4-type" evidence="6">
    <location>
        <begin position="86"/>
        <end position="116"/>
    </location>
</feature>
<keyword evidence="1" id="KW-0479">Metal-binding</keyword>
<dbReference type="STRING" id="1184609.KILIM_033_00670"/>
<dbReference type="AlphaFoldDB" id="K6WVY0"/>
<protein>
    <recommendedName>
        <fullName evidence="6">Zinc finger DksA/TraR C4-type domain-containing protein</fullName>
    </recommendedName>
</protein>
<dbReference type="eggNOG" id="COG1734">
    <property type="taxonomic scope" value="Bacteria"/>
</dbReference>
<dbReference type="OrthoDB" id="1121111at2"/>
<evidence type="ECO:0000313" key="7">
    <source>
        <dbReference type="EMBL" id="GAB96247.1"/>
    </source>
</evidence>
<organism evidence="7 8">
    <name type="scientific">Kineosphaera limosa NBRC 100340</name>
    <dbReference type="NCBI Taxonomy" id="1184609"/>
    <lineage>
        <taxon>Bacteria</taxon>
        <taxon>Bacillati</taxon>
        <taxon>Actinomycetota</taxon>
        <taxon>Actinomycetes</taxon>
        <taxon>Micrococcales</taxon>
        <taxon>Dermatophilaceae</taxon>
        <taxon>Kineosphaera</taxon>
    </lineage>
</organism>
<comment type="caution">
    <text evidence="7">The sequence shown here is derived from an EMBL/GenBank/DDBJ whole genome shotgun (WGS) entry which is preliminary data.</text>
</comment>
<evidence type="ECO:0000256" key="3">
    <source>
        <dbReference type="ARBA" id="ARBA00022833"/>
    </source>
</evidence>
<dbReference type="InterPro" id="IPR000962">
    <property type="entry name" value="Znf_DskA_TraR"/>
</dbReference>
<reference evidence="7 8" key="1">
    <citation type="submission" date="2012-08" db="EMBL/GenBank/DDBJ databases">
        <title>Whole genome shotgun sequence of Kineosphaera limosa NBRC 100340.</title>
        <authorList>
            <person name="Yoshida I."/>
            <person name="Isaki S."/>
            <person name="Hosoyama A."/>
            <person name="Tsuchikane K."/>
            <person name="Katsumata H."/>
            <person name="Ando Y."/>
            <person name="Ohji S."/>
            <person name="Hamada M."/>
            <person name="Tamura T."/>
            <person name="Yamazoe A."/>
            <person name="Yamazaki S."/>
            <person name="Fujita N."/>
        </authorList>
    </citation>
    <scope>NUCLEOTIDE SEQUENCE [LARGE SCALE GENOMIC DNA]</scope>
    <source>
        <strain evidence="7 8">NBRC 100340</strain>
    </source>
</reference>
<evidence type="ECO:0000256" key="2">
    <source>
        <dbReference type="ARBA" id="ARBA00022771"/>
    </source>
</evidence>
<dbReference type="PANTHER" id="PTHR33823">
    <property type="entry name" value="RNA POLYMERASE-BINDING TRANSCRIPTION FACTOR DKSA-RELATED"/>
    <property type="match status" value="1"/>
</dbReference>
<sequence length="117" mass="12828">MAPTPDVLEHLRELRREAGSRVAQFEASVRELGQLRNDSDTDDEHDPEGTTVTWERATQDAGARAAREHLAELDAAIARVEAGWDGTCRGCGRPIPAERLVARPSADQCVTCAARHR</sequence>
<accession>K6WVY0</accession>